<dbReference type="InterPro" id="IPR038765">
    <property type="entry name" value="Papain-like_cys_pep_sf"/>
</dbReference>
<dbReference type="PANTHER" id="PTHR46333">
    <property type="entry name" value="CYTOKINESIS PROTEIN 3"/>
    <property type="match status" value="1"/>
</dbReference>
<feature type="compositionally biased region" description="Pro residues" evidence="1">
    <location>
        <begin position="81"/>
        <end position="92"/>
    </location>
</feature>
<organism evidence="3 4">
    <name type="scientific">Linnemannia gamsii</name>
    <dbReference type="NCBI Taxonomy" id="64522"/>
    <lineage>
        <taxon>Eukaryota</taxon>
        <taxon>Fungi</taxon>
        <taxon>Fungi incertae sedis</taxon>
        <taxon>Mucoromycota</taxon>
        <taxon>Mortierellomycotina</taxon>
        <taxon>Mortierellomycetes</taxon>
        <taxon>Mortierellales</taxon>
        <taxon>Mortierellaceae</taxon>
        <taxon>Linnemannia</taxon>
    </lineage>
</organism>
<dbReference type="Pfam" id="PF01841">
    <property type="entry name" value="Transglut_core"/>
    <property type="match status" value="1"/>
</dbReference>
<protein>
    <recommendedName>
        <fullName evidence="2">Transglutaminase-like domain-containing protein</fullName>
    </recommendedName>
</protein>
<dbReference type="Proteomes" id="UP000823405">
    <property type="component" value="Unassembled WGS sequence"/>
</dbReference>
<feature type="domain" description="Transglutaminase-like" evidence="2">
    <location>
        <begin position="290"/>
        <end position="383"/>
    </location>
</feature>
<dbReference type="InterPro" id="IPR052557">
    <property type="entry name" value="CAP/Cytokinesis_protein"/>
</dbReference>
<dbReference type="EMBL" id="JAAAIN010000462">
    <property type="protein sequence ID" value="KAG0314180.1"/>
    <property type="molecule type" value="Genomic_DNA"/>
</dbReference>
<dbReference type="PANTHER" id="PTHR46333:SF2">
    <property type="entry name" value="CYTOKINESIS PROTEIN 3"/>
    <property type="match status" value="1"/>
</dbReference>
<feature type="compositionally biased region" description="Low complexity" evidence="1">
    <location>
        <begin position="214"/>
        <end position="225"/>
    </location>
</feature>
<dbReference type="AlphaFoldDB" id="A0A9P6R9Z4"/>
<feature type="compositionally biased region" description="Low complexity" evidence="1">
    <location>
        <begin position="185"/>
        <end position="201"/>
    </location>
</feature>
<feature type="region of interest" description="Disordered" evidence="1">
    <location>
        <begin position="1"/>
        <end position="226"/>
    </location>
</feature>
<dbReference type="GO" id="GO:0005737">
    <property type="term" value="C:cytoplasm"/>
    <property type="evidence" value="ECO:0007669"/>
    <property type="project" value="TreeGrafter"/>
</dbReference>
<gene>
    <name evidence="3" type="ORF">BGZ97_009557</name>
</gene>
<sequence length="671" mass="73179">MPLRHVPAVVPEEPEPQQESPPVKQSVAELLKKLDVGRQNAGSAAGLEEPEHQQEFPPTKQSVAELLKKLDVGRQNGDPTPILPAPTKPPRLPTARVPAPHTNTTMATTTTNITKTTTRTTASSSTTSARTVEPAPAPAPRPVPRPRPPLPQRPDPAIPPRPELPARPSLPKRPQQATVQEHHSSSSSHYSSTTRTSTTASGEQRDQKCSDYVSTSSSSSASTNTFRQGDDVMEALARCKPATTAEFNGERLDLTCADFSTIDQHAVSCPREEEECIPRLSWYLTSAFPDDQVAQLRCIFKWIASNIIYNVAGFLSGNLGDNSAEAVLRTKTGVCAGFANLFYELAAPQNLGVTKVFGVARGFGIEVGGESLGGGHAWNAVTINGECLLIDSTWGAGAITEGGSLDPDPEARFQPHYFLIRPEDLIFSHWPGNTREQYLDPPMHVDLYRALPYRYAPSWTLGIVPSGSSATHSVWTDNDYAEVEVRLVKRAWDKTIPSLVCMLMWKPTGEQLFAHARWLREDADSVYMTVRCFCPSAGDGELRVTGRASDDTSNKSTLALTYRVVNRGNGANMQPLFTPYTIKSFGFSIMEPSAARISSGHGKQTIRIKVFNVNSGSQPRLCVVGGMIPMPDILKQVEPGLYETQKTLRPGKYTIGHMGVGIEFLAHFDVV</sequence>
<evidence type="ECO:0000256" key="1">
    <source>
        <dbReference type="SAM" id="MobiDB-lite"/>
    </source>
</evidence>
<dbReference type="InterPro" id="IPR002931">
    <property type="entry name" value="Transglutaminase-like"/>
</dbReference>
<feature type="compositionally biased region" description="Low complexity" evidence="1">
    <location>
        <begin position="102"/>
        <end position="131"/>
    </location>
</feature>
<feature type="compositionally biased region" description="Low complexity" evidence="1">
    <location>
        <begin position="1"/>
        <end position="23"/>
    </location>
</feature>
<evidence type="ECO:0000313" key="3">
    <source>
        <dbReference type="EMBL" id="KAG0314180.1"/>
    </source>
</evidence>
<accession>A0A9P6R9Z4</accession>
<dbReference type="OrthoDB" id="6129702at2759"/>
<evidence type="ECO:0000259" key="2">
    <source>
        <dbReference type="Pfam" id="PF01841"/>
    </source>
</evidence>
<keyword evidence="4" id="KW-1185">Reference proteome</keyword>
<feature type="compositionally biased region" description="Pro residues" evidence="1">
    <location>
        <begin position="135"/>
        <end position="165"/>
    </location>
</feature>
<dbReference type="Gene3D" id="3.10.620.30">
    <property type="match status" value="1"/>
</dbReference>
<name>A0A9P6R9Z4_9FUNG</name>
<evidence type="ECO:0000313" key="4">
    <source>
        <dbReference type="Proteomes" id="UP000823405"/>
    </source>
</evidence>
<proteinExistence type="predicted"/>
<reference evidence="3" key="1">
    <citation type="journal article" date="2020" name="Fungal Divers.">
        <title>Resolving the Mortierellaceae phylogeny through synthesis of multi-gene phylogenetics and phylogenomics.</title>
        <authorList>
            <person name="Vandepol N."/>
            <person name="Liber J."/>
            <person name="Desiro A."/>
            <person name="Na H."/>
            <person name="Kennedy M."/>
            <person name="Barry K."/>
            <person name="Grigoriev I.V."/>
            <person name="Miller A.N."/>
            <person name="O'Donnell K."/>
            <person name="Stajich J.E."/>
            <person name="Bonito G."/>
        </authorList>
    </citation>
    <scope>NUCLEOTIDE SEQUENCE</scope>
    <source>
        <strain evidence="3">NVP60</strain>
    </source>
</reference>
<dbReference type="SUPFAM" id="SSF54001">
    <property type="entry name" value="Cysteine proteinases"/>
    <property type="match status" value="1"/>
</dbReference>
<comment type="caution">
    <text evidence="3">The sequence shown here is derived from an EMBL/GenBank/DDBJ whole genome shotgun (WGS) entry which is preliminary data.</text>
</comment>